<dbReference type="PANTHER" id="PTHR11236">
    <property type="entry name" value="AMINOBENZOATE/ANTHRANILATE SYNTHASE"/>
    <property type="match status" value="1"/>
</dbReference>
<keyword evidence="8" id="KW-1185">Reference proteome</keyword>
<evidence type="ECO:0000259" key="5">
    <source>
        <dbReference type="Pfam" id="PF00117"/>
    </source>
</evidence>
<dbReference type="PANTHER" id="PTHR11236:SF49">
    <property type="entry name" value="ANTHRANILATE SYNTHASE COMPONENT 1"/>
    <property type="match status" value="1"/>
</dbReference>
<dbReference type="InterPro" id="IPR017926">
    <property type="entry name" value="GATASE"/>
</dbReference>
<dbReference type="CDD" id="cd01743">
    <property type="entry name" value="GATase1_Anthranilate_Synthase"/>
    <property type="match status" value="1"/>
</dbReference>
<keyword evidence="3" id="KW-0456">Lyase</keyword>
<gene>
    <name evidence="7" type="ORF">ACFPRH_11860</name>
</gene>
<dbReference type="EC" id="4.1.3.27" evidence="1"/>
<evidence type="ECO:0000313" key="7">
    <source>
        <dbReference type="EMBL" id="MFC5152431.1"/>
    </source>
</evidence>
<dbReference type="Pfam" id="PF00425">
    <property type="entry name" value="Chorismate_bind"/>
    <property type="match status" value="1"/>
</dbReference>
<evidence type="ECO:0000259" key="6">
    <source>
        <dbReference type="Pfam" id="PF00425"/>
    </source>
</evidence>
<dbReference type="PRINTS" id="PR00096">
    <property type="entry name" value="GATASE"/>
</dbReference>
<dbReference type="PRINTS" id="PR00097">
    <property type="entry name" value="ANTSNTHASEII"/>
</dbReference>
<keyword evidence="2" id="KW-0315">Glutamine amidotransferase</keyword>
<dbReference type="Gene3D" id="3.60.120.10">
    <property type="entry name" value="Anthranilate synthase"/>
    <property type="match status" value="1"/>
</dbReference>
<dbReference type="EMBL" id="JBHSKP010000006">
    <property type="protein sequence ID" value="MFC5152431.1"/>
    <property type="molecule type" value="Genomic_DNA"/>
</dbReference>
<comment type="catalytic activity">
    <reaction evidence="4">
        <text>chorismate + L-glutamine = anthranilate + pyruvate + L-glutamate + H(+)</text>
        <dbReference type="Rhea" id="RHEA:21732"/>
        <dbReference type="ChEBI" id="CHEBI:15361"/>
        <dbReference type="ChEBI" id="CHEBI:15378"/>
        <dbReference type="ChEBI" id="CHEBI:16567"/>
        <dbReference type="ChEBI" id="CHEBI:29748"/>
        <dbReference type="ChEBI" id="CHEBI:29985"/>
        <dbReference type="ChEBI" id="CHEBI:58359"/>
        <dbReference type="EC" id="4.1.3.27"/>
    </reaction>
</comment>
<proteinExistence type="predicted"/>
<accession>A0ABW0AHI3</accession>
<dbReference type="InterPro" id="IPR029062">
    <property type="entry name" value="Class_I_gatase-like"/>
</dbReference>
<dbReference type="PROSITE" id="PS51273">
    <property type="entry name" value="GATASE_TYPE_1"/>
    <property type="match status" value="1"/>
</dbReference>
<feature type="domain" description="Chorismate-utilising enzyme C-terminal" evidence="6">
    <location>
        <begin position="134"/>
        <end position="393"/>
    </location>
</feature>
<evidence type="ECO:0000256" key="2">
    <source>
        <dbReference type="ARBA" id="ARBA00022962"/>
    </source>
</evidence>
<dbReference type="SUPFAM" id="SSF52317">
    <property type="entry name" value="Class I glutamine amidotransferase-like"/>
    <property type="match status" value="1"/>
</dbReference>
<comment type="caution">
    <text evidence="7">The sequence shown here is derived from an EMBL/GenBank/DDBJ whole genome shotgun (WGS) entry which is preliminary data.</text>
</comment>
<evidence type="ECO:0000313" key="8">
    <source>
        <dbReference type="Proteomes" id="UP001596160"/>
    </source>
</evidence>
<reference evidence="8" key="1">
    <citation type="journal article" date="2019" name="Int. J. Syst. Evol. Microbiol.">
        <title>The Global Catalogue of Microorganisms (GCM) 10K type strain sequencing project: providing services to taxonomists for standard genome sequencing and annotation.</title>
        <authorList>
            <consortium name="The Broad Institute Genomics Platform"/>
            <consortium name="The Broad Institute Genome Sequencing Center for Infectious Disease"/>
            <person name="Wu L."/>
            <person name="Ma J."/>
        </authorList>
    </citation>
    <scope>NUCLEOTIDE SEQUENCE [LARGE SCALE GENOMIC DNA]</scope>
    <source>
        <strain evidence="8">PCU 266</strain>
    </source>
</reference>
<dbReference type="InterPro" id="IPR019999">
    <property type="entry name" value="Anth_synth_I-like"/>
</dbReference>
<dbReference type="InterPro" id="IPR015890">
    <property type="entry name" value="Chorismate_C"/>
</dbReference>
<feature type="domain" description="Glutamine amidotransferase" evidence="5">
    <location>
        <begin position="450"/>
        <end position="628"/>
    </location>
</feature>
<organism evidence="7 8">
    <name type="scientific">Streptomyces amakusaensis</name>
    <dbReference type="NCBI Taxonomy" id="67271"/>
    <lineage>
        <taxon>Bacteria</taxon>
        <taxon>Bacillati</taxon>
        <taxon>Actinomycetota</taxon>
        <taxon>Actinomycetes</taxon>
        <taxon>Kitasatosporales</taxon>
        <taxon>Streptomycetaceae</taxon>
        <taxon>Streptomyces</taxon>
    </lineage>
</organism>
<protein>
    <recommendedName>
        <fullName evidence="1">anthranilate synthase</fullName>
        <ecNumber evidence="1">4.1.3.27</ecNumber>
    </recommendedName>
</protein>
<dbReference type="Gene3D" id="3.40.50.880">
    <property type="match status" value="1"/>
</dbReference>
<sequence>MSRPASGGGREGPAGDRVLARVLAPDPPPFAVLHRPHITGPDRLEVLTGTVTEHTALADLALPAGPGPGAHGHQVLAMVPFRQITERGYACVDDGAPLLALAVEEWAEVDRAEFLARLPEAAIRVAHEGFDLDDDAYAAAVQRVITEEIGRGEGANFVLRRRYRATLADFTPRVGLALFGRLAERETGAYWTFVVHTGARTFVGATPERHVTLAGGTAAMNPISGTHRYPADGPTVPALLEFLADTKETEELYMVVDEELKMMARICDADVRLEGPRLREMSRLAHTEYHITGRSSRDPRTVLRETMFAPTVTGSPLENACRVISRHETGGRGYYSGVAALIGRDGTGAPSLDSAIVIRTAEIEASGRLSIGVGATVVRHSDARAEARETRAKAAGLLAALGTGASGGLGGDPRVRAALDRRNDHLARFWLAADGQRTTPHPVLSGRTVLVVDAEDVFTAMLAQQLRAVGLTVTTADARSMPALDGHDLVLMGPGPGDPASTGDPRIVAARTAVRRLLRARRPFLAVCLSHQILCRELGFELVRRAAPNQGAQAEIDLFGVRERVGFYNSFAARSAEDKVDHAGVGPIEVSRDPATGEVHALRGDGFASVQFHAESVLTTNGTRLLGRLLSEVLRGTADDPSEVAQ</sequence>
<dbReference type="InterPro" id="IPR006221">
    <property type="entry name" value="TrpG/PapA_dom"/>
</dbReference>
<evidence type="ECO:0000256" key="4">
    <source>
        <dbReference type="ARBA" id="ARBA00047683"/>
    </source>
</evidence>
<dbReference type="Proteomes" id="UP001596160">
    <property type="component" value="Unassembled WGS sequence"/>
</dbReference>
<dbReference type="RefSeq" id="WP_344478294.1">
    <property type="nucleotide sequence ID" value="NZ_BAAASB010000009.1"/>
</dbReference>
<dbReference type="Pfam" id="PF00117">
    <property type="entry name" value="GATase"/>
    <property type="match status" value="1"/>
</dbReference>
<name>A0ABW0AHI3_9ACTN</name>
<evidence type="ECO:0000256" key="1">
    <source>
        <dbReference type="ARBA" id="ARBA00012266"/>
    </source>
</evidence>
<dbReference type="InterPro" id="IPR005801">
    <property type="entry name" value="ADC_synthase"/>
</dbReference>
<evidence type="ECO:0000256" key="3">
    <source>
        <dbReference type="ARBA" id="ARBA00023239"/>
    </source>
</evidence>
<dbReference type="SUPFAM" id="SSF56322">
    <property type="entry name" value="ADC synthase"/>
    <property type="match status" value="1"/>
</dbReference>